<evidence type="ECO:0000313" key="4">
    <source>
        <dbReference type="Proteomes" id="UP000008207"/>
    </source>
</evidence>
<gene>
    <name evidence="3" type="ordered locus">Mnod_7709</name>
</gene>
<proteinExistence type="predicted"/>
<feature type="signal peptide" evidence="2">
    <location>
        <begin position="1"/>
        <end position="21"/>
    </location>
</feature>
<name>B8IY12_METNO</name>
<geneLocation type="plasmid" evidence="3 4">
    <name>pMNOD04</name>
</geneLocation>
<dbReference type="KEGG" id="mno:Mnod_7709"/>
<evidence type="ECO:0000256" key="1">
    <source>
        <dbReference type="SAM" id="MobiDB-lite"/>
    </source>
</evidence>
<evidence type="ECO:0000313" key="3">
    <source>
        <dbReference type="EMBL" id="ACL63302.1"/>
    </source>
</evidence>
<keyword evidence="3" id="KW-0614">Plasmid</keyword>
<sequence length="223" mass="24870">MMKRRIALAVALLLSGVPGLAAQTRWTDPPTRTAAPSETNVPAQPEIEPPQGPASPKAVQRQAKRPPVLRSRQAERVSRPVPHQQVALVRRLHPVVASRPVLHRQAVLARRPHFIVASRPVLHRHTVLARRTHSVVASRPMPPRQVALVRRPHPVVASRPVPHRWTVLARRPYPIVGIDDVDPWTIRLHPWAGDLDCSGPYAFGVRRGLCPWIPARNPGDDDE</sequence>
<dbReference type="EMBL" id="CP001353">
    <property type="protein sequence ID" value="ACL63302.1"/>
    <property type="molecule type" value="Genomic_DNA"/>
</dbReference>
<evidence type="ECO:0000256" key="2">
    <source>
        <dbReference type="SAM" id="SignalP"/>
    </source>
</evidence>
<reference evidence="4" key="1">
    <citation type="submission" date="2009-01" db="EMBL/GenBank/DDBJ databases">
        <title>Complete sequence of plasmid 4 of Methylobacterium nodulans ORS 2060.</title>
        <authorList>
            <consortium name="US DOE Joint Genome Institute"/>
            <person name="Lucas S."/>
            <person name="Copeland A."/>
            <person name="Lapidus A."/>
            <person name="Glavina del Rio T."/>
            <person name="Dalin E."/>
            <person name="Tice H."/>
            <person name="Bruce D."/>
            <person name="Goodwin L."/>
            <person name="Pitluck S."/>
            <person name="Sims D."/>
            <person name="Brettin T."/>
            <person name="Detter J.C."/>
            <person name="Han C."/>
            <person name="Larimer F."/>
            <person name="Land M."/>
            <person name="Hauser L."/>
            <person name="Kyrpides N."/>
            <person name="Ivanova N."/>
            <person name="Marx C.J."/>
            <person name="Richardson P."/>
        </authorList>
    </citation>
    <scope>NUCLEOTIDE SEQUENCE [LARGE SCALE GENOMIC DNA]</scope>
    <source>
        <strain evidence="4">LMG 21967 / CNCM I-2342 / ORS 2060</strain>
        <plasmid evidence="4">Plasmid pMNOD04</plasmid>
    </source>
</reference>
<keyword evidence="4" id="KW-1185">Reference proteome</keyword>
<protein>
    <submittedName>
        <fullName evidence="3">Uncharacterized protein</fullName>
    </submittedName>
</protein>
<feature type="chain" id="PRO_5002874499" evidence="2">
    <location>
        <begin position="22"/>
        <end position="223"/>
    </location>
</feature>
<accession>B8IY12</accession>
<dbReference type="Proteomes" id="UP000008207">
    <property type="component" value="Plasmid pMNOD04"/>
</dbReference>
<keyword evidence="2" id="KW-0732">Signal</keyword>
<feature type="region of interest" description="Disordered" evidence="1">
    <location>
        <begin position="22"/>
        <end position="82"/>
    </location>
</feature>
<organism evidence="3 4">
    <name type="scientific">Methylobacterium nodulans (strain LMG 21967 / CNCM I-2342 / ORS 2060)</name>
    <dbReference type="NCBI Taxonomy" id="460265"/>
    <lineage>
        <taxon>Bacteria</taxon>
        <taxon>Pseudomonadati</taxon>
        <taxon>Pseudomonadota</taxon>
        <taxon>Alphaproteobacteria</taxon>
        <taxon>Hyphomicrobiales</taxon>
        <taxon>Methylobacteriaceae</taxon>
        <taxon>Methylobacterium</taxon>
    </lineage>
</organism>
<dbReference type="HOGENOM" id="CLU_1494588_0_0_5"/>
<dbReference type="AlphaFoldDB" id="B8IY12"/>